<accession>A0ABQ3L283</accession>
<evidence type="ECO:0008006" key="4">
    <source>
        <dbReference type="Google" id="ProtNLM"/>
    </source>
</evidence>
<keyword evidence="1" id="KW-0732">Signal</keyword>
<gene>
    <name evidence="2" type="ORF">GCM10010919_14510</name>
</gene>
<proteinExistence type="predicted"/>
<protein>
    <recommendedName>
        <fullName evidence="4">Adhesin</fullName>
    </recommendedName>
</protein>
<evidence type="ECO:0000313" key="2">
    <source>
        <dbReference type="EMBL" id="GHG66638.1"/>
    </source>
</evidence>
<evidence type="ECO:0000313" key="3">
    <source>
        <dbReference type="Proteomes" id="UP000659697"/>
    </source>
</evidence>
<feature type="chain" id="PRO_5046460636" description="Adhesin" evidence="1">
    <location>
        <begin position="19"/>
        <end position="131"/>
    </location>
</feature>
<comment type="caution">
    <text evidence="2">The sequence shown here is derived from an EMBL/GenBank/DDBJ whole genome shotgun (WGS) entry which is preliminary data.</text>
</comment>
<dbReference type="Proteomes" id="UP000659697">
    <property type="component" value="Unassembled WGS sequence"/>
</dbReference>
<dbReference type="EMBL" id="BNAO01000003">
    <property type="protein sequence ID" value="GHG66638.1"/>
    <property type="molecule type" value="Genomic_DNA"/>
</dbReference>
<keyword evidence="3" id="KW-1185">Reference proteome</keyword>
<name>A0ABQ3L283_9ALTE</name>
<organism evidence="2 3">
    <name type="scientific">Alishewanella longhuensis</name>
    <dbReference type="NCBI Taxonomy" id="1091037"/>
    <lineage>
        <taxon>Bacteria</taxon>
        <taxon>Pseudomonadati</taxon>
        <taxon>Pseudomonadota</taxon>
        <taxon>Gammaproteobacteria</taxon>
        <taxon>Alteromonadales</taxon>
        <taxon>Alteromonadaceae</taxon>
        <taxon>Alishewanella</taxon>
    </lineage>
</organism>
<sequence length="131" mass="14769">MRILITIFICLLSNHVLAQIDAYKCTVNHSSQLKENGETTPSDFSKMQVGKEFVVDKGSGRMTGELANHNSFGEPRVLDYGSTQQGFKVLTIYKPMISVEYLYIEEFSKNDKKPFMLIDGNIIYSGLCAPY</sequence>
<feature type="signal peptide" evidence="1">
    <location>
        <begin position="1"/>
        <end position="18"/>
    </location>
</feature>
<reference evidence="3" key="1">
    <citation type="journal article" date="2019" name="Int. J. Syst. Evol. Microbiol.">
        <title>The Global Catalogue of Microorganisms (GCM) 10K type strain sequencing project: providing services to taxonomists for standard genome sequencing and annotation.</title>
        <authorList>
            <consortium name="The Broad Institute Genomics Platform"/>
            <consortium name="The Broad Institute Genome Sequencing Center for Infectious Disease"/>
            <person name="Wu L."/>
            <person name="Ma J."/>
        </authorList>
    </citation>
    <scope>NUCLEOTIDE SEQUENCE [LARGE SCALE GENOMIC DNA]</scope>
    <source>
        <strain evidence="3">CGMCC 1.7003</strain>
    </source>
</reference>
<evidence type="ECO:0000256" key="1">
    <source>
        <dbReference type="SAM" id="SignalP"/>
    </source>
</evidence>